<protein>
    <submittedName>
        <fullName evidence="1">Uncharacterized protein</fullName>
    </submittedName>
</protein>
<sequence length="82" mass="9119">MATLSHQWEGPWLCGGDFNEVLDSDEKEGGRAVNVAAMAAFKDCLLVTGLQDLGFQGHKFTWVNNRATGGLSRNAWTIFWHH</sequence>
<reference evidence="1 2" key="1">
    <citation type="submission" date="2024-04" db="EMBL/GenBank/DDBJ databases">
        <authorList>
            <person name="Fracassetti M."/>
        </authorList>
    </citation>
    <scope>NUCLEOTIDE SEQUENCE [LARGE SCALE GENOMIC DNA]</scope>
</reference>
<gene>
    <name evidence="1" type="ORF">LTRI10_LOCUS37032</name>
</gene>
<name>A0AAV2FFG7_9ROSI</name>
<dbReference type="PANTHER" id="PTHR33710">
    <property type="entry name" value="BNAC02G09200D PROTEIN"/>
    <property type="match status" value="1"/>
</dbReference>
<evidence type="ECO:0000313" key="2">
    <source>
        <dbReference type="Proteomes" id="UP001497516"/>
    </source>
</evidence>
<organism evidence="1 2">
    <name type="scientific">Linum trigynum</name>
    <dbReference type="NCBI Taxonomy" id="586398"/>
    <lineage>
        <taxon>Eukaryota</taxon>
        <taxon>Viridiplantae</taxon>
        <taxon>Streptophyta</taxon>
        <taxon>Embryophyta</taxon>
        <taxon>Tracheophyta</taxon>
        <taxon>Spermatophyta</taxon>
        <taxon>Magnoliopsida</taxon>
        <taxon>eudicotyledons</taxon>
        <taxon>Gunneridae</taxon>
        <taxon>Pentapetalae</taxon>
        <taxon>rosids</taxon>
        <taxon>fabids</taxon>
        <taxon>Malpighiales</taxon>
        <taxon>Linaceae</taxon>
        <taxon>Linum</taxon>
    </lineage>
</organism>
<dbReference type="PANTHER" id="PTHR33710:SF77">
    <property type="entry name" value="DNASE I-LIKE SUPERFAMILY PROTEIN"/>
    <property type="match status" value="1"/>
</dbReference>
<accession>A0AAV2FFG7</accession>
<dbReference type="InterPro" id="IPR036691">
    <property type="entry name" value="Endo/exonu/phosph_ase_sf"/>
</dbReference>
<keyword evidence="2" id="KW-1185">Reference proteome</keyword>
<dbReference type="AlphaFoldDB" id="A0AAV2FFG7"/>
<dbReference type="Proteomes" id="UP001497516">
    <property type="component" value="Chromosome 6"/>
</dbReference>
<dbReference type="Gene3D" id="3.60.10.10">
    <property type="entry name" value="Endonuclease/exonuclease/phosphatase"/>
    <property type="match status" value="1"/>
</dbReference>
<dbReference type="EMBL" id="OZ034819">
    <property type="protein sequence ID" value="CAL1396677.1"/>
    <property type="molecule type" value="Genomic_DNA"/>
</dbReference>
<proteinExistence type="predicted"/>
<dbReference type="SUPFAM" id="SSF56219">
    <property type="entry name" value="DNase I-like"/>
    <property type="match status" value="1"/>
</dbReference>
<evidence type="ECO:0000313" key="1">
    <source>
        <dbReference type="EMBL" id="CAL1396677.1"/>
    </source>
</evidence>